<dbReference type="AlphaFoldDB" id="A0A9Q2XG72"/>
<dbReference type="Proteomes" id="UP001106592">
    <property type="component" value="Unassembled WGS sequence"/>
</dbReference>
<organism evidence="1 2">
    <name type="scientific">Pseudomonas aegrilactucae</name>
    <dbReference type="NCBI Taxonomy" id="2854028"/>
    <lineage>
        <taxon>Bacteria</taxon>
        <taxon>Pseudomonadati</taxon>
        <taxon>Pseudomonadota</taxon>
        <taxon>Gammaproteobacteria</taxon>
        <taxon>Pseudomonadales</taxon>
        <taxon>Pseudomonadaceae</taxon>
        <taxon>Pseudomonas</taxon>
    </lineage>
</organism>
<accession>A0A9Q2XG72</accession>
<gene>
    <name evidence="1" type="ORF">KUO17_05305</name>
</gene>
<name>A0A9Q2XG72_9PSED</name>
<keyword evidence="2" id="KW-1185">Reference proteome</keyword>
<reference evidence="1" key="1">
    <citation type="journal article" date="2022" name="Int. J. Syst. Evol. Microbiol.">
        <title>Pseudomonas aegrilactucae sp. nov. and Pseudomonas morbosilactucae sp. nov., pathogens causing bacterial rot of lettuce in Japan.</title>
        <authorList>
            <person name="Sawada H."/>
            <person name="Fujikawa T."/>
            <person name="Satou M."/>
        </authorList>
    </citation>
    <scope>NUCLEOTIDE SEQUENCE</scope>
    <source>
        <strain evidence="1">MAFF 301350</strain>
    </source>
</reference>
<dbReference type="EMBL" id="JAHTBI010000012">
    <property type="protein sequence ID" value="MBV6286462.1"/>
    <property type="molecule type" value="Genomic_DNA"/>
</dbReference>
<dbReference type="InterPro" id="IPR025361">
    <property type="entry name" value="DUF4265"/>
</dbReference>
<dbReference type="Pfam" id="PF14085">
    <property type="entry name" value="DUF4265"/>
    <property type="match status" value="1"/>
</dbReference>
<reference evidence="1" key="2">
    <citation type="journal article" date="2023" name="Plant Pathol.">
        <title>Dismantling and reorganizing Pseudomonas marginalis sensu#lato.</title>
        <authorList>
            <person name="Sawada H."/>
            <person name="Fujikawa T."/>
            <person name="Satou M."/>
        </authorList>
    </citation>
    <scope>NUCLEOTIDE SEQUENCE</scope>
    <source>
        <strain evidence="1">MAFF 301350</strain>
    </source>
</reference>
<evidence type="ECO:0000313" key="2">
    <source>
        <dbReference type="Proteomes" id="UP001106592"/>
    </source>
</evidence>
<comment type="caution">
    <text evidence="1">The sequence shown here is derived from an EMBL/GenBank/DDBJ whole genome shotgun (WGS) entry which is preliminary data.</text>
</comment>
<dbReference type="RefSeq" id="WP_217974102.1">
    <property type="nucleotide sequence ID" value="NZ_JAHTBI010000012.1"/>
</dbReference>
<evidence type="ECO:0000313" key="1">
    <source>
        <dbReference type="EMBL" id="MBV6286462.1"/>
    </source>
</evidence>
<proteinExistence type="predicted"/>
<protein>
    <submittedName>
        <fullName evidence="1">DUF4265 domain-containing protein</fullName>
    </submittedName>
</protein>
<sequence length="143" mass="15786">MQKIVFQLEVIDDYPPVSAERMWAEPLPDGTYCVRNIPFYSHEVCLDDEVSVTRCTEGTLRFEAVVKPSGNSTVRVIFMQPGYAGMPAVLDAITALGCTWEGCSAHFYSLNIGPSVSLDAVLALLDVQFEQGCLDYESGLLRQ</sequence>